<dbReference type="EMBL" id="LPWD01000455">
    <property type="protein sequence ID" value="ODR96792.1"/>
    <property type="molecule type" value="Genomic_DNA"/>
</dbReference>
<accession>A0A1E3VTE3</accession>
<evidence type="ECO:0000313" key="2">
    <source>
        <dbReference type="Proteomes" id="UP000095042"/>
    </source>
</evidence>
<sequence>MLRRPEKFRPRILFVVHGWGGGTIRFARALADLVADKVDVTWAWGVRNKLFHVSERGPYYSQKSYDLAAGFDVPLRDLKERQFDRLNVIHTIGLQEHISELTEGLSVPYDVTLTDYHHFSPTPHFEDERGYFIGDDAIAQMRNAAGLTLPPFLAKADRRIAISGDLAHRLQWLLPELPVIAARVRDPQEVRAAVKAPVLKPGQPMRVLVLGRPHRAKGLSIILDVAKFARYEALPIEILCLGESSREAAAALDTLPNVRSLGAYKDTDLHDIVAQIDPHIAWLPFTVPETHSYALSDLLGLGLPILATAIGAVSERVAGRASTWLVPYRPANADDHFNWIKRLYLSGLAIRHRGSQ</sequence>
<organism evidence="1 2">
    <name type="scientific">Methyloceanibacter marginalis</name>
    <dbReference type="NCBI Taxonomy" id="1774971"/>
    <lineage>
        <taxon>Bacteria</taxon>
        <taxon>Pseudomonadati</taxon>
        <taxon>Pseudomonadota</taxon>
        <taxon>Alphaproteobacteria</taxon>
        <taxon>Hyphomicrobiales</taxon>
        <taxon>Hyphomicrobiaceae</taxon>
        <taxon>Methyloceanibacter</taxon>
    </lineage>
</organism>
<dbReference type="OrthoDB" id="9802649at2"/>
<evidence type="ECO:0000313" key="1">
    <source>
        <dbReference type="EMBL" id="ODR96792.1"/>
    </source>
</evidence>
<evidence type="ECO:0008006" key="3">
    <source>
        <dbReference type="Google" id="ProtNLM"/>
    </source>
</evidence>
<keyword evidence="2" id="KW-1185">Reference proteome</keyword>
<comment type="caution">
    <text evidence="1">The sequence shown here is derived from an EMBL/GenBank/DDBJ whole genome shotgun (WGS) entry which is preliminary data.</text>
</comment>
<protein>
    <recommendedName>
        <fullName evidence="3">Glycosyl transferase family 1 domain-containing protein</fullName>
    </recommendedName>
</protein>
<dbReference type="Gene3D" id="3.40.50.2000">
    <property type="entry name" value="Glycogen Phosphorylase B"/>
    <property type="match status" value="2"/>
</dbReference>
<name>A0A1E3VTE3_9HYPH</name>
<dbReference type="RefSeq" id="WP_069625060.1">
    <property type="nucleotide sequence ID" value="NZ_LPWD01000455.1"/>
</dbReference>
<proteinExistence type="predicted"/>
<dbReference type="AlphaFoldDB" id="A0A1E3VTE3"/>
<dbReference type="Proteomes" id="UP000095042">
    <property type="component" value="Unassembled WGS sequence"/>
</dbReference>
<reference evidence="1 2" key="1">
    <citation type="journal article" date="2016" name="Environ. Microbiol.">
        <title>New Methyloceanibacter diversity from North Sea sediments includes methanotroph containing solely the soluble methane monooxygenase.</title>
        <authorList>
            <person name="Vekeman B."/>
            <person name="Kerckhof F.M."/>
            <person name="Cremers G."/>
            <person name="de Vos P."/>
            <person name="Vandamme P."/>
            <person name="Boon N."/>
            <person name="Op den Camp H.J."/>
            <person name="Heylen K."/>
        </authorList>
    </citation>
    <scope>NUCLEOTIDE SEQUENCE [LARGE SCALE GENOMIC DNA]</scope>
    <source>
        <strain evidence="1 2">R-67177</strain>
    </source>
</reference>
<gene>
    <name evidence="1" type="ORF">AUC71_04290</name>
</gene>
<dbReference type="SUPFAM" id="SSF53756">
    <property type="entry name" value="UDP-Glycosyltransferase/glycogen phosphorylase"/>
    <property type="match status" value="1"/>
</dbReference>